<feature type="region of interest" description="Disordered" evidence="1">
    <location>
        <begin position="34"/>
        <end position="55"/>
    </location>
</feature>
<evidence type="ECO:0000256" key="1">
    <source>
        <dbReference type="SAM" id="MobiDB-lite"/>
    </source>
</evidence>
<keyword evidence="3" id="KW-1185">Reference proteome</keyword>
<dbReference type="EMBL" id="SMOL01000004">
    <property type="protein sequence ID" value="KAB2636995.1"/>
    <property type="molecule type" value="Genomic_DNA"/>
</dbReference>
<evidence type="ECO:0000313" key="2">
    <source>
        <dbReference type="EMBL" id="KAB2636995.1"/>
    </source>
</evidence>
<dbReference type="AlphaFoldDB" id="A0A5N5I9Y5"/>
<reference evidence="2 3" key="3">
    <citation type="submission" date="2019-11" db="EMBL/GenBank/DDBJ databases">
        <title>A de novo genome assembly of a pear dwarfing rootstock.</title>
        <authorList>
            <person name="Wang F."/>
            <person name="Wang J."/>
            <person name="Li S."/>
            <person name="Zhang Y."/>
            <person name="Fang M."/>
            <person name="Ma L."/>
            <person name="Zhao Y."/>
            <person name="Jiang S."/>
        </authorList>
    </citation>
    <scope>NUCLEOTIDE SEQUENCE [LARGE SCALE GENOMIC DNA]</scope>
    <source>
        <strain evidence="2">S2</strain>
        <tissue evidence="2">Leaf</tissue>
    </source>
</reference>
<protein>
    <submittedName>
        <fullName evidence="2">Uncharacterized protein</fullName>
    </submittedName>
</protein>
<organism evidence="2 3">
    <name type="scientific">Pyrus ussuriensis x Pyrus communis</name>
    <dbReference type="NCBI Taxonomy" id="2448454"/>
    <lineage>
        <taxon>Eukaryota</taxon>
        <taxon>Viridiplantae</taxon>
        <taxon>Streptophyta</taxon>
        <taxon>Embryophyta</taxon>
        <taxon>Tracheophyta</taxon>
        <taxon>Spermatophyta</taxon>
        <taxon>Magnoliopsida</taxon>
        <taxon>eudicotyledons</taxon>
        <taxon>Gunneridae</taxon>
        <taxon>Pentapetalae</taxon>
        <taxon>rosids</taxon>
        <taxon>fabids</taxon>
        <taxon>Rosales</taxon>
        <taxon>Rosaceae</taxon>
        <taxon>Amygdaloideae</taxon>
        <taxon>Maleae</taxon>
        <taxon>Pyrus</taxon>
    </lineage>
</organism>
<feature type="compositionally biased region" description="Basic and acidic residues" evidence="1">
    <location>
        <begin position="34"/>
        <end position="51"/>
    </location>
</feature>
<accession>A0A5N5I9Y5</accession>
<dbReference type="Proteomes" id="UP000327157">
    <property type="component" value="Chromosome 5"/>
</dbReference>
<reference evidence="2 3" key="1">
    <citation type="submission" date="2019-09" db="EMBL/GenBank/DDBJ databases">
        <authorList>
            <person name="Ou C."/>
        </authorList>
    </citation>
    <scope>NUCLEOTIDE SEQUENCE [LARGE SCALE GENOMIC DNA]</scope>
    <source>
        <strain evidence="2">S2</strain>
        <tissue evidence="2">Leaf</tissue>
    </source>
</reference>
<proteinExistence type="predicted"/>
<sequence length="97" mass="10547">MVGDDFTPEAVKHEATLTADGIVSQINELSSKVEKSRDVELPKADKGKDGEDGGGAFDDFFEDHLGWTSVQAGGRFFQDLDLRRPAINLDLAHLALC</sequence>
<name>A0A5N5I9Y5_9ROSA</name>
<reference evidence="3" key="2">
    <citation type="submission" date="2019-10" db="EMBL/GenBank/DDBJ databases">
        <title>A de novo genome assembly of a pear dwarfing rootstock.</title>
        <authorList>
            <person name="Wang F."/>
            <person name="Wang J."/>
            <person name="Li S."/>
            <person name="Zhang Y."/>
            <person name="Fang M."/>
            <person name="Ma L."/>
            <person name="Zhao Y."/>
            <person name="Jiang S."/>
        </authorList>
    </citation>
    <scope>NUCLEOTIDE SEQUENCE [LARGE SCALE GENOMIC DNA]</scope>
</reference>
<evidence type="ECO:0000313" key="3">
    <source>
        <dbReference type="Proteomes" id="UP000327157"/>
    </source>
</evidence>
<gene>
    <name evidence="2" type="ORF">D8674_027529</name>
</gene>
<comment type="caution">
    <text evidence="2">The sequence shown here is derived from an EMBL/GenBank/DDBJ whole genome shotgun (WGS) entry which is preliminary data.</text>
</comment>